<evidence type="ECO:0000313" key="4">
    <source>
        <dbReference type="Proteomes" id="UP000293852"/>
    </source>
</evidence>
<dbReference type="Pfam" id="PF00756">
    <property type="entry name" value="Esterase"/>
    <property type="match status" value="1"/>
</dbReference>
<reference evidence="3 4" key="1">
    <citation type="submission" date="2019-02" db="EMBL/GenBank/DDBJ databases">
        <title>Sequencing the genomes of 1000 actinobacteria strains.</title>
        <authorList>
            <person name="Klenk H.-P."/>
        </authorList>
    </citation>
    <scope>NUCLEOTIDE SEQUENCE [LARGE SCALE GENOMIC DNA]</scope>
    <source>
        <strain evidence="3 4">DSM 16932</strain>
    </source>
</reference>
<proteinExistence type="predicted"/>
<dbReference type="SUPFAM" id="SSF53474">
    <property type="entry name" value="alpha/beta-Hydrolases"/>
    <property type="match status" value="1"/>
</dbReference>
<feature type="signal peptide" evidence="2">
    <location>
        <begin position="1"/>
        <end position="21"/>
    </location>
</feature>
<evidence type="ECO:0000256" key="1">
    <source>
        <dbReference type="ARBA" id="ARBA00022729"/>
    </source>
</evidence>
<organism evidence="3 4">
    <name type="scientific">Xylanimonas ulmi</name>
    <dbReference type="NCBI Taxonomy" id="228973"/>
    <lineage>
        <taxon>Bacteria</taxon>
        <taxon>Bacillati</taxon>
        <taxon>Actinomycetota</taxon>
        <taxon>Actinomycetes</taxon>
        <taxon>Micrococcales</taxon>
        <taxon>Promicromonosporaceae</taxon>
        <taxon>Xylanimonas</taxon>
    </lineage>
</organism>
<evidence type="ECO:0000256" key="2">
    <source>
        <dbReference type="SAM" id="SignalP"/>
    </source>
</evidence>
<dbReference type="AlphaFoldDB" id="A0A4Q7M5L3"/>
<dbReference type="Gene3D" id="3.40.50.1820">
    <property type="entry name" value="alpha/beta hydrolase"/>
    <property type="match status" value="1"/>
</dbReference>
<keyword evidence="4" id="KW-1185">Reference proteome</keyword>
<dbReference type="PANTHER" id="PTHR43037:SF1">
    <property type="entry name" value="BLL1128 PROTEIN"/>
    <property type="match status" value="1"/>
</dbReference>
<comment type="caution">
    <text evidence="3">The sequence shown here is derived from an EMBL/GenBank/DDBJ whole genome shotgun (WGS) entry which is preliminary data.</text>
</comment>
<keyword evidence="1 2" id="KW-0732">Signal</keyword>
<dbReference type="InterPro" id="IPR050955">
    <property type="entry name" value="Plant_Biomass_Hydrol_Est"/>
</dbReference>
<name>A0A4Q7M5L3_9MICO</name>
<dbReference type="RefSeq" id="WP_165399939.1">
    <property type="nucleotide sequence ID" value="NZ_SGWX01000001.1"/>
</dbReference>
<accession>A0A4Q7M5L3</accession>
<dbReference type="PANTHER" id="PTHR43037">
    <property type="entry name" value="UNNAMED PRODUCT-RELATED"/>
    <property type="match status" value="1"/>
</dbReference>
<dbReference type="InterPro" id="IPR000801">
    <property type="entry name" value="Esterase-like"/>
</dbReference>
<dbReference type="PROSITE" id="PS51257">
    <property type="entry name" value="PROKAR_LIPOPROTEIN"/>
    <property type="match status" value="1"/>
</dbReference>
<protein>
    <submittedName>
        <fullName evidence="3">Polyhydroxybutyrate depolymerase</fullName>
    </submittedName>
</protein>
<sequence>MPTFRRPVGALLAATLLLALAACGGSPTAAPSDAAIAPGASGTVALDDRPFHLTVPADYDPDTPAPLVVGLHGYTSSGSELGSYFGLDALADQRGYLLALPDGAVDGSGNPFWNATTACCDFADTGVDDSGYLADLITTVESQYAVDPARVYVVGHSNGGFMALRMACEHADLVTAVVSVAGEMTDDPSSCAPSAPVSVLQVQGDADETIAYGGGDNGPGRTYPGAERTVGDWRDLDGCAATPQAGDPLDLEATIDGAETTTQTWSSCQDGAEVALWTIVGGRHVPTWSPDFAPTVLDWLLAHPRAA</sequence>
<gene>
    <name evidence="3" type="ORF">EV386_2665</name>
</gene>
<dbReference type="EMBL" id="SGWX01000001">
    <property type="protein sequence ID" value="RZS62333.1"/>
    <property type="molecule type" value="Genomic_DNA"/>
</dbReference>
<evidence type="ECO:0000313" key="3">
    <source>
        <dbReference type="EMBL" id="RZS62333.1"/>
    </source>
</evidence>
<dbReference type="Proteomes" id="UP000293852">
    <property type="component" value="Unassembled WGS sequence"/>
</dbReference>
<feature type="chain" id="PRO_5038796255" evidence="2">
    <location>
        <begin position="22"/>
        <end position="307"/>
    </location>
</feature>
<dbReference type="InterPro" id="IPR029058">
    <property type="entry name" value="AB_hydrolase_fold"/>
</dbReference>